<dbReference type="InterPro" id="IPR034683">
    <property type="entry name" value="IspD/TarI"/>
</dbReference>
<protein>
    <submittedName>
        <fullName evidence="3">2-C-methyl-D-erythritol 4-phosphate cytidylyltransferase</fullName>
    </submittedName>
</protein>
<organism evidence="3 4">
    <name type="scientific">Brachybacterium huguangmaarense</name>
    <dbReference type="NCBI Taxonomy" id="1652028"/>
    <lineage>
        <taxon>Bacteria</taxon>
        <taxon>Bacillati</taxon>
        <taxon>Actinomycetota</taxon>
        <taxon>Actinomycetes</taxon>
        <taxon>Micrococcales</taxon>
        <taxon>Dermabacteraceae</taxon>
        <taxon>Brachybacterium</taxon>
    </lineage>
</organism>
<reference evidence="3" key="1">
    <citation type="submission" date="2022-10" db="EMBL/GenBank/DDBJ databases">
        <title>Whole-Genome Sequencing of Brachybacterium huguangmaarense BRM-3, Isolated from Betula schmidtii.</title>
        <authorList>
            <person name="Haam D."/>
        </authorList>
    </citation>
    <scope>NUCLEOTIDE SEQUENCE</scope>
    <source>
        <strain evidence="3">BRM-3</strain>
    </source>
</reference>
<keyword evidence="1" id="KW-0808">Transferase</keyword>
<evidence type="ECO:0000313" key="3">
    <source>
        <dbReference type="EMBL" id="UYG18142.1"/>
    </source>
</evidence>
<dbReference type="Gene3D" id="3.90.550.10">
    <property type="entry name" value="Spore Coat Polysaccharide Biosynthesis Protein SpsA, Chain A"/>
    <property type="match status" value="1"/>
</dbReference>
<evidence type="ECO:0000256" key="2">
    <source>
        <dbReference type="ARBA" id="ARBA00022695"/>
    </source>
</evidence>
<name>A0ABY6G4J4_9MICO</name>
<evidence type="ECO:0000256" key="1">
    <source>
        <dbReference type="ARBA" id="ARBA00022679"/>
    </source>
</evidence>
<evidence type="ECO:0000313" key="4">
    <source>
        <dbReference type="Proteomes" id="UP001164305"/>
    </source>
</evidence>
<accession>A0ABY6G4J4</accession>
<keyword evidence="4" id="KW-1185">Reference proteome</keyword>
<dbReference type="InterPro" id="IPR029044">
    <property type="entry name" value="Nucleotide-diphossugar_trans"/>
</dbReference>
<dbReference type="SUPFAM" id="SSF53448">
    <property type="entry name" value="Nucleotide-diphospho-sugar transferases"/>
    <property type="match status" value="1"/>
</dbReference>
<dbReference type="GO" id="GO:0016779">
    <property type="term" value="F:nucleotidyltransferase activity"/>
    <property type="evidence" value="ECO:0007669"/>
    <property type="project" value="UniProtKB-KW"/>
</dbReference>
<dbReference type="Proteomes" id="UP001164305">
    <property type="component" value="Chromosome"/>
</dbReference>
<dbReference type="RefSeq" id="WP_263595335.1">
    <property type="nucleotide sequence ID" value="NZ_CP107020.1"/>
</dbReference>
<dbReference type="Pfam" id="PF01128">
    <property type="entry name" value="IspD"/>
    <property type="match status" value="1"/>
</dbReference>
<keyword evidence="2 3" id="KW-0548">Nucleotidyltransferase</keyword>
<gene>
    <name evidence="3" type="ORF">BRM3_07010</name>
</gene>
<sequence length="231" mass="23653">MPVTSVRPLVLALEQGDLVDAPVPALLPLGGVTLLDRLLLNLGEACPAPALVLTPPSHLAAVARLLGERGEAVPAAPGGRLAALASALEHAGTAEAGALLVHDASCALTPPETIEAVLEGLTDDVDAVAPGVAVTDSVKADAPSGGLHNVDRDGLTSLQSPRLLRRSLLAEVLVTDAGPDDEILRALALGARVRRVPGSHRGEPVSDRLSLWQAQIALGLARDTVRARPQP</sequence>
<dbReference type="EMBL" id="CP107020">
    <property type="protein sequence ID" value="UYG18142.1"/>
    <property type="molecule type" value="Genomic_DNA"/>
</dbReference>
<proteinExistence type="predicted"/>